<feature type="domain" description="PARP catalytic" evidence="2">
    <location>
        <begin position="1"/>
        <end position="196"/>
    </location>
</feature>
<protein>
    <recommendedName>
        <fullName evidence="1">Poly [ADP-ribose] polymerase</fullName>
        <shortName evidence="1">PARP</shortName>
        <ecNumber evidence="1">2.4.2.-</ecNumber>
    </recommendedName>
</protein>
<evidence type="ECO:0000313" key="3">
    <source>
        <dbReference type="EMBL" id="KAJ8319865.1"/>
    </source>
</evidence>
<evidence type="ECO:0000256" key="1">
    <source>
        <dbReference type="RuleBase" id="RU362114"/>
    </source>
</evidence>
<reference evidence="3 4" key="1">
    <citation type="submission" date="2022-12" db="EMBL/GenBank/DDBJ databases">
        <title>Chromosome-level genome of Tegillarca granosa.</title>
        <authorList>
            <person name="Kim J."/>
        </authorList>
    </citation>
    <scope>NUCLEOTIDE SEQUENCE [LARGE SCALE GENOMIC DNA]</scope>
    <source>
        <strain evidence="3">Teg-2019</strain>
        <tissue evidence="3">Adductor muscle</tissue>
    </source>
</reference>
<organism evidence="3 4">
    <name type="scientific">Tegillarca granosa</name>
    <name type="common">Malaysian cockle</name>
    <name type="synonym">Anadara granosa</name>
    <dbReference type="NCBI Taxonomy" id="220873"/>
    <lineage>
        <taxon>Eukaryota</taxon>
        <taxon>Metazoa</taxon>
        <taxon>Spiralia</taxon>
        <taxon>Lophotrochozoa</taxon>
        <taxon>Mollusca</taxon>
        <taxon>Bivalvia</taxon>
        <taxon>Autobranchia</taxon>
        <taxon>Pteriomorphia</taxon>
        <taxon>Arcoida</taxon>
        <taxon>Arcoidea</taxon>
        <taxon>Arcidae</taxon>
        <taxon>Tegillarca</taxon>
    </lineage>
</organism>
<dbReference type="Pfam" id="PF00644">
    <property type="entry name" value="PARP"/>
    <property type="match status" value="1"/>
</dbReference>
<keyword evidence="4" id="KW-1185">Reference proteome</keyword>
<dbReference type="InterPro" id="IPR012317">
    <property type="entry name" value="Poly(ADP-ribose)pol_cat_dom"/>
</dbReference>
<dbReference type="EC" id="2.4.2.-" evidence="1"/>
<keyword evidence="1" id="KW-0520">NAD</keyword>
<gene>
    <name evidence="3" type="ORF">KUTeg_001452</name>
</gene>
<dbReference type="PROSITE" id="PS51059">
    <property type="entry name" value="PARP_CATALYTIC"/>
    <property type="match status" value="1"/>
</dbReference>
<dbReference type="Proteomes" id="UP001217089">
    <property type="component" value="Unassembled WGS sequence"/>
</dbReference>
<dbReference type="PANTHER" id="PTHR45740:SF2">
    <property type="entry name" value="POLY [ADP-RIBOSE] POLYMERASE"/>
    <property type="match status" value="1"/>
</dbReference>
<evidence type="ECO:0000313" key="4">
    <source>
        <dbReference type="Proteomes" id="UP001217089"/>
    </source>
</evidence>
<dbReference type="Gene3D" id="3.90.228.10">
    <property type="match status" value="1"/>
</dbReference>
<proteinExistence type="predicted"/>
<dbReference type="PANTHER" id="PTHR45740">
    <property type="entry name" value="POLY [ADP-RIBOSE] POLYMERASE"/>
    <property type="match status" value="1"/>
</dbReference>
<name>A0ABQ9FRK4_TEGGR</name>
<accession>A0ABQ9FRK4</accession>
<comment type="caution">
    <text evidence="3">The sequence shown here is derived from an EMBL/GenBank/DDBJ whole genome shotgun (WGS) entry which is preliminary data.</text>
</comment>
<dbReference type="InterPro" id="IPR051712">
    <property type="entry name" value="ARTD-AVP"/>
</dbReference>
<dbReference type="SUPFAM" id="SSF56399">
    <property type="entry name" value="ADP-ribosylation"/>
    <property type="match status" value="1"/>
</dbReference>
<dbReference type="EMBL" id="JARBDR010000141">
    <property type="protein sequence ID" value="KAJ8319865.1"/>
    <property type="molecule type" value="Genomic_DNA"/>
</dbReference>
<dbReference type="CDD" id="cd01439">
    <property type="entry name" value="TCCD_inducible_PARP_like"/>
    <property type="match status" value="1"/>
</dbReference>
<sequence length="196" mass="22460">MEVPLVQLMGVKQDEDVSTQIICLLIEARANIYEKNKKGETPIDLAQDFMVKAFMKKTKRQMEGRLGQGCINEQELYHGTIPDIVENICKENFDFRLSGDRVGTLFGKGAYFAVESKYSDLYAKPDENRHKYMFVAKVLAGKVSLGNSELKRPPPINPDDRHSALFDACVDNVNNPKIYCVFDKNQYYPEYIIKYN</sequence>
<keyword evidence="1" id="KW-0808">Transferase</keyword>
<keyword evidence="1" id="KW-0328">Glycosyltransferase</keyword>
<evidence type="ECO:0000259" key="2">
    <source>
        <dbReference type="PROSITE" id="PS51059"/>
    </source>
</evidence>